<dbReference type="GO" id="GO:0016020">
    <property type="term" value="C:membrane"/>
    <property type="evidence" value="ECO:0007669"/>
    <property type="project" value="UniProtKB-SubCell"/>
</dbReference>
<dbReference type="Gene3D" id="3.60.21.10">
    <property type="match status" value="1"/>
</dbReference>
<feature type="transmembrane region" description="Helical" evidence="5">
    <location>
        <begin position="346"/>
        <end position="365"/>
    </location>
</feature>
<name>A0AAV5RG31_STABA</name>
<keyword evidence="8" id="KW-1185">Reference proteome</keyword>
<keyword evidence="2 5" id="KW-0812">Transmembrane</keyword>
<evidence type="ECO:0000256" key="5">
    <source>
        <dbReference type="SAM" id="Phobius"/>
    </source>
</evidence>
<accession>A0AAV5RG31</accession>
<reference evidence="7 8" key="1">
    <citation type="journal article" date="2023" name="Elife">
        <title>Identification of key yeast species and microbe-microbe interactions impacting larval growth of Drosophila in the wild.</title>
        <authorList>
            <person name="Mure A."/>
            <person name="Sugiura Y."/>
            <person name="Maeda R."/>
            <person name="Honda K."/>
            <person name="Sakurai N."/>
            <person name="Takahashi Y."/>
            <person name="Watada M."/>
            <person name="Katoh T."/>
            <person name="Gotoh A."/>
            <person name="Gotoh Y."/>
            <person name="Taniguchi I."/>
            <person name="Nakamura K."/>
            <person name="Hayashi T."/>
            <person name="Katayama T."/>
            <person name="Uemura T."/>
            <person name="Hattori Y."/>
        </authorList>
    </citation>
    <scope>NUCLEOTIDE SEQUENCE [LARGE SCALE GENOMIC DNA]</scope>
    <source>
        <strain evidence="7 8">SB-73</strain>
    </source>
</reference>
<feature type="domain" description="Calcineurin-like phosphoesterase" evidence="6">
    <location>
        <begin position="93"/>
        <end position="288"/>
    </location>
</feature>
<evidence type="ECO:0000313" key="8">
    <source>
        <dbReference type="Proteomes" id="UP001362899"/>
    </source>
</evidence>
<evidence type="ECO:0000256" key="2">
    <source>
        <dbReference type="ARBA" id="ARBA00022692"/>
    </source>
</evidence>
<dbReference type="PANTHER" id="PTHR13315">
    <property type="entry name" value="METALLO PHOSPHOESTERASE RELATED"/>
    <property type="match status" value="1"/>
</dbReference>
<feature type="transmembrane region" description="Helical" evidence="5">
    <location>
        <begin position="28"/>
        <end position="49"/>
    </location>
</feature>
<dbReference type="GO" id="GO:0006506">
    <property type="term" value="P:GPI anchor biosynthetic process"/>
    <property type="evidence" value="ECO:0007669"/>
    <property type="project" value="InterPro"/>
</dbReference>
<dbReference type="InterPro" id="IPR029052">
    <property type="entry name" value="Metallo-depent_PP-like"/>
</dbReference>
<feature type="transmembrane region" description="Helical" evidence="5">
    <location>
        <begin position="394"/>
        <end position="415"/>
    </location>
</feature>
<evidence type="ECO:0000313" key="7">
    <source>
        <dbReference type="EMBL" id="GMM49723.1"/>
    </source>
</evidence>
<keyword evidence="4 5" id="KW-0472">Membrane</keyword>
<comment type="subcellular location">
    <subcellularLocation>
        <location evidence="1">Membrane</location>
        <topology evidence="1">Multi-pass membrane protein</topology>
    </subcellularLocation>
</comment>
<dbReference type="SUPFAM" id="SSF56300">
    <property type="entry name" value="Metallo-dependent phosphatases"/>
    <property type="match status" value="1"/>
</dbReference>
<organism evidence="7 8">
    <name type="scientific">Starmerella bacillaris</name>
    <name type="common">Yeast</name>
    <name type="synonym">Candida zemplinina</name>
    <dbReference type="NCBI Taxonomy" id="1247836"/>
    <lineage>
        <taxon>Eukaryota</taxon>
        <taxon>Fungi</taxon>
        <taxon>Dikarya</taxon>
        <taxon>Ascomycota</taxon>
        <taxon>Saccharomycotina</taxon>
        <taxon>Dipodascomycetes</taxon>
        <taxon>Dipodascales</taxon>
        <taxon>Trichomonascaceae</taxon>
        <taxon>Starmerella</taxon>
    </lineage>
</organism>
<dbReference type="InterPro" id="IPR004843">
    <property type="entry name" value="Calcineurin-like_PHP"/>
</dbReference>
<dbReference type="GO" id="GO:0005783">
    <property type="term" value="C:endoplasmic reticulum"/>
    <property type="evidence" value="ECO:0007669"/>
    <property type="project" value="TreeGrafter"/>
</dbReference>
<comment type="caution">
    <text evidence="7">The sequence shown here is derived from an EMBL/GenBank/DDBJ whole genome shotgun (WGS) entry which is preliminary data.</text>
</comment>
<dbReference type="InterPro" id="IPR033308">
    <property type="entry name" value="PGAP5/Cdc1/Ted1"/>
</dbReference>
<evidence type="ECO:0000256" key="4">
    <source>
        <dbReference type="ARBA" id="ARBA00023136"/>
    </source>
</evidence>
<evidence type="ECO:0000256" key="3">
    <source>
        <dbReference type="ARBA" id="ARBA00022989"/>
    </source>
</evidence>
<dbReference type="EMBL" id="BTGC01000003">
    <property type="protein sequence ID" value="GMM49723.1"/>
    <property type="molecule type" value="Genomic_DNA"/>
</dbReference>
<gene>
    <name evidence="7" type="ORF">DASB73_006810</name>
</gene>
<dbReference type="AlphaFoldDB" id="A0AAV5RG31"/>
<protein>
    <submittedName>
        <fullName evidence="7">Lipid phosphatase</fullName>
    </submittedName>
</protein>
<evidence type="ECO:0000256" key="1">
    <source>
        <dbReference type="ARBA" id="ARBA00004141"/>
    </source>
</evidence>
<dbReference type="PANTHER" id="PTHR13315:SF4">
    <property type="entry name" value="METALLOPHOSPHOESTERASE, ISOFORM E"/>
    <property type="match status" value="1"/>
</dbReference>
<dbReference type="Pfam" id="PF00149">
    <property type="entry name" value="Metallophos"/>
    <property type="match status" value="1"/>
</dbReference>
<sequence>MSSKLTFSKLRVRLENWWKDPRSKRNSLLFLLSVGIVLYCEWFYQYLYFYSYSWPLNNAEANIVLLADPQVVDRNSYPNRNNIGMKLSEIMSDRYLARNFRLIDKFMKPDAYFFLGDLFDGGREWDDEAWFAEFDRFCRIFPYSEVIPRVTSLPGNHDVGSANTINKLAFERFEKYFGETTTIKSIADHNIVMLDTNAMMDSADKEISGKIKEFYKILLDNSEVLQPLIILSHVPLYRPDGSDCGPNNEREVIRLRMGYQYVTMVDAALSTDILRNLSPDFVFSGDHHDICEYVHELPDKNILETTVKTFSMAGGMQRPGFQVISLNSGGTSATNPVLLPKPFSPFFILGGLYAMYTVLVIVTAIRTPKKKLYTSLPISVSDKHRTYPRKSHRFYDFLTMAGIGISGFVVGQIIIERLCYGGMR</sequence>
<proteinExistence type="predicted"/>
<evidence type="ECO:0000259" key="6">
    <source>
        <dbReference type="Pfam" id="PF00149"/>
    </source>
</evidence>
<dbReference type="Proteomes" id="UP001362899">
    <property type="component" value="Unassembled WGS sequence"/>
</dbReference>
<dbReference type="GO" id="GO:0016787">
    <property type="term" value="F:hydrolase activity"/>
    <property type="evidence" value="ECO:0007669"/>
    <property type="project" value="InterPro"/>
</dbReference>
<keyword evidence="3 5" id="KW-1133">Transmembrane helix</keyword>